<gene>
    <name evidence="1" type="ordered locus">Cyagr_2498</name>
</gene>
<sequence>MTYDPRWSPDWKALVPKPRKHKPRPLSEWEKLRPIHRASTCWRWPTWGALHLRTLADAEHFRSRWLYGTREDPSSFIEELPREVGYHDTYRALIARWEAQDPNDVEMQSPTASLHIAAMKRILAEAESP</sequence>
<proteinExistence type="predicted"/>
<reference evidence="2" key="1">
    <citation type="journal article" date="2013" name="Proc. Natl. Acad. Sci. U.S.A.">
        <title>Improving the coverage of the cyanobacterial phylum using diversity-driven genome sequencing.</title>
        <authorList>
            <person name="Shih P.M."/>
            <person name="Wu D."/>
            <person name="Latifi A."/>
            <person name="Axen S.D."/>
            <person name="Fewer D.P."/>
            <person name="Talla E."/>
            <person name="Calteau A."/>
            <person name="Cai F."/>
            <person name="Tandeau de Marsac N."/>
            <person name="Rippka R."/>
            <person name="Herdman M."/>
            <person name="Sivonen K."/>
            <person name="Coursin T."/>
            <person name="Laurent T."/>
            <person name="Goodwin L."/>
            <person name="Nolan M."/>
            <person name="Davenport K.W."/>
            <person name="Han C.S."/>
            <person name="Rubin E.M."/>
            <person name="Eisen J.A."/>
            <person name="Woyke T."/>
            <person name="Gugger M."/>
            <person name="Kerfeld C.A."/>
        </authorList>
    </citation>
    <scope>NUCLEOTIDE SEQUENCE [LARGE SCALE GENOMIC DNA]</scope>
    <source>
        <strain evidence="2">ATCC 27147 / PCC 6307</strain>
    </source>
</reference>
<dbReference type="AlphaFoldDB" id="K9PAI1"/>
<name>K9PAI1_CYAGP</name>
<accession>K9PAI1</accession>
<protein>
    <submittedName>
        <fullName evidence="1">Uncharacterized protein</fullName>
    </submittedName>
</protein>
<organism evidence="1 2">
    <name type="scientific">Cyanobium gracile (strain ATCC 27147 / PCC 6307)</name>
    <dbReference type="NCBI Taxonomy" id="292564"/>
    <lineage>
        <taxon>Bacteria</taxon>
        <taxon>Bacillati</taxon>
        <taxon>Cyanobacteriota</taxon>
        <taxon>Cyanophyceae</taxon>
        <taxon>Synechococcales</taxon>
        <taxon>Prochlorococcaceae</taxon>
        <taxon>Cyanobium</taxon>
    </lineage>
</organism>
<dbReference type="Proteomes" id="UP000010388">
    <property type="component" value="Chromosome"/>
</dbReference>
<dbReference type="EMBL" id="CP003495">
    <property type="protein sequence ID" value="AFY29604.1"/>
    <property type="molecule type" value="Genomic_DNA"/>
</dbReference>
<dbReference type="HOGENOM" id="CLU_1945175_0_0_3"/>
<evidence type="ECO:0000313" key="1">
    <source>
        <dbReference type="EMBL" id="AFY29604.1"/>
    </source>
</evidence>
<evidence type="ECO:0000313" key="2">
    <source>
        <dbReference type="Proteomes" id="UP000010388"/>
    </source>
</evidence>
<dbReference type="RefSeq" id="WP_015110042.1">
    <property type="nucleotide sequence ID" value="NC_019675.1"/>
</dbReference>
<dbReference type="KEGG" id="cgc:Cyagr_2498"/>
<dbReference type="STRING" id="292564.Cyagr_2498"/>